<dbReference type="GO" id="GO:0019262">
    <property type="term" value="P:N-acetylneuraminate catabolic process"/>
    <property type="evidence" value="ECO:0007669"/>
    <property type="project" value="UniProtKB-UniRule"/>
</dbReference>
<evidence type="ECO:0000256" key="1">
    <source>
        <dbReference type="ARBA" id="ARBA00000644"/>
    </source>
</evidence>
<dbReference type="InterPro" id="IPR004547">
    <property type="entry name" value="Glucosamine6P_isomerase"/>
</dbReference>
<dbReference type="GO" id="GO:0004342">
    <property type="term" value="F:glucosamine-6-phosphate deaminase activity"/>
    <property type="evidence" value="ECO:0007669"/>
    <property type="project" value="UniProtKB-UniRule"/>
</dbReference>
<dbReference type="InterPro" id="IPR018321">
    <property type="entry name" value="Glucosamine6P_isomerase_CS"/>
</dbReference>
<comment type="caution">
    <text evidence="6">The sequence shown here is derived from an EMBL/GenBank/DDBJ whole genome shotgun (WGS) entry which is preliminary data.</text>
</comment>
<feature type="active site" description="Proton acceptor; for ring-opening step" evidence="4">
    <location>
        <position position="138"/>
    </location>
</feature>
<dbReference type="HAMAP" id="MF_01241">
    <property type="entry name" value="GlcN6P_deamin"/>
    <property type="match status" value="1"/>
</dbReference>
<dbReference type="GO" id="GO:0042802">
    <property type="term" value="F:identical protein binding"/>
    <property type="evidence" value="ECO:0007669"/>
    <property type="project" value="TreeGrafter"/>
</dbReference>
<dbReference type="PANTHER" id="PTHR11280:SF5">
    <property type="entry name" value="GLUCOSAMINE-6-PHOSPHATE ISOMERASE"/>
    <property type="match status" value="1"/>
</dbReference>
<dbReference type="Pfam" id="PF01182">
    <property type="entry name" value="Glucosamine_iso"/>
    <property type="match status" value="1"/>
</dbReference>
<dbReference type="InterPro" id="IPR006148">
    <property type="entry name" value="Glc/Gal-6P_isomerase"/>
</dbReference>
<accession>A0A4R2P654</accession>
<feature type="domain" description="Glucosamine/galactosamine-6-phosphate isomerase" evidence="5">
    <location>
        <begin position="17"/>
        <end position="229"/>
    </location>
</feature>
<dbReference type="PROSITE" id="PS01161">
    <property type="entry name" value="GLC_GALNAC_ISOMERASE"/>
    <property type="match status" value="1"/>
</dbReference>
<dbReference type="SUPFAM" id="SSF100950">
    <property type="entry name" value="NagB/RpiA/CoA transferase-like"/>
    <property type="match status" value="1"/>
</dbReference>
<comment type="similarity">
    <text evidence="4">Belongs to the glucosamine/galactosamine-6-phosphate isomerase family. NagB subfamily.</text>
</comment>
<dbReference type="Proteomes" id="UP000295416">
    <property type="component" value="Unassembled WGS sequence"/>
</dbReference>
<dbReference type="OrthoDB" id="9791139at2"/>
<dbReference type="GO" id="GO:0005737">
    <property type="term" value="C:cytoplasm"/>
    <property type="evidence" value="ECO:0007669"/>
    <property type="project" value="TreeGrafter"/>
</dbReference>
<dbReference type="InterPro" id="IPR037171">
    <property type="entry name" value="NagB/RpiA_transferase-like"/>
</dbReference>
<gene>
    <name evidence="4" type="primary">nagB</name>
    <name evidence="6" type="ORF">EV207_10620</name>
</gene>
<dbReference type="GO" id="GO:0006043">
    <property type="term" value="P:glucosamine catabolic process"/>
    <property type="evidence" value="ECO:0007669"/>
    <property type="project" value="TreeGrafter"/>
</dbReference>
<keyword evidence="3 4" id="KW-0119">Carbohydrate metabolism</keyword>
<evidence type="ECO:0000313" key="6">
    <source>
        <dbReference type="EMBL" id="TCP30197.1"/>
    </source>
</evidence>
<dbReference type="GO" id="GO:0005975">
    <property type="term" value="P:carbohydrate metabolic process"/>
    <property type="evidence" value="ECO:0007669"/>
    <property type="project" value="InterPro"/>
</dbReference>
<dbReference type="UniPathway" id="UPA00629">
    <property type="reaction ID" value="UER00684"/>
</dbReference>
<comment type="pathway">
    <text evidence="4">Amino-sugar metabolism; N-acetylneuraminate degradation; D-fructose 6-phosphate from N-acetylneuraminate: step 5/5.</text>
</comment>
<feature type="active site" description="For ring-opening step" evidence="4">
    <location>
        <position position="136"/>
    </location>
</feature>
<evidence type="ECO:0000256" key="4">
    <source>
        <dbReference type="HAMAP-Rule" id="MF_01241"/>
    </source>
</evidence>
<evidence type="ECO:0000256" key="3">
    <source>
        <dbReference type="ARBA" id="ARBA00023277"/>
    </source>
</evidence>
<dbReference type="Gene3D" id="3.40.50.1360">
    <property type="match status" value="1"/>
</dbReference>
<reference evidence="6 7" key="1">
    <citation type="submission" date="2019-03" db="EMBL/GenBank/DDBJ databases">
        <title>Genomic Encyclopedia of Type Strains, Phase IV (KMG-IV): sequencing the most valuable type-strain genomes for metagenomic binning, comparative biology and taxonomic classification.</title>
        <authorList>
            <person name="Goeker M."/>
        </authorList>
    </citation>
    <scope>NUCLEOTIDE SEQUENCE [LARGE SCALE GENOMIC DNA]</scope>
    <source>
        <strain evidence="6 7">DSM 19377</strain>
    </source>
</reference>
<dbReference type="GO" id="GO:0006046">
    <property type="term" value="P:N-acetylglucosamine catabolic process"/>
    <property type="evidence" value="ECO:0007669"/>
    <property type="project" value="UniProtKB-UniRule"/>
</dbReference>
<protein>
    <recommendedName>
        <fullName evidence="4">Glucosamine-6-phosphate deaminase</fullName>
        <ecNumber evidence="4">3.5.99.6</ecNumber>
    </recommendedName>
    <alternativeName>
        <fullName evidence="4">GlcN6P deaminase</fullName>
        <shortName evidence="4">GNPDA</shortName>
    </alternativeName>
    <alternativeName>
        <fullName evidence="4">Glucosamine-6-phosphate isomerase</fullName>
    </alternativeName>
</protein>
<keyword evidence="2 4" id="KW-0378">Hydrolase</keyword>
<dbReference type="EMBL" id="SLXK01000006">
    <property type="protein sequence ID" value="TCP30197.1"/>
    <property type="molecule type" value="Genomic_DNA"/>
</dbReference>
<dbReference type="EC" id="3.5.99.6" evidence="4"/>
<evidence type="ECO:0000256" key="2">
    <source>
        <dbReference type="ARBA" id="ARBA00022801"/>
    </source>
</evidence>
<comment type="function">
    <text evidence="4">Catalyzes the reversible isomerization-deamination of glucosamine 6-phosphate (GlcN6P) to form fructose 6-phosphate (Fru6P) and ammonium ion.</text>
</comment>
<organism evidence="6 7">
    <name type="scientific">Scopulibacillus darangshiensis</name>
    <dbReference type="NCBI Taxonomy" id="442528"/>
    <lineage>
        <taxon>Bacteria</taxon>
        <taxon>Bacillati</taxon>
        <taxon>Bacillota</taxon>
        <taxon>Bacilli</taxon>
        <taxon>Bacillales</taxon>
        <taxon>Sporolactobacillaceae</taxon>
        <taxon>Scopulibacillus</taxon>
    </lineage>
</organism>
<evidence type="ECO:0000259" key="5">
    <source>
        <dbReference type="Pfam" id="PF01182"/>
    </source>
</evidence>
<dbReference type="RefSeq" id="WP_132744728.1">
    <property type="nucleotide sequence ID" value="NZ_SLXK01000006.1"/>
</dbReference>
<dbReference type="FunFam" id="3.40.50.1360:FF:000003">
    <property type="entry name" value="Glucosamine-6-phosphate deaminase"/>
    <property type="match status" value="1"/>
</dbReference>
<sequence>MKIIEAQDYGDLSLKAAQYVIAKVKEKSNIVLGLATGSTPEGTYKEIIRDFNDHHTSYRYVRSVNLDEYVGLSKDHPNSYHTYMFENLFRHLDLPEDQRFLPDGNAEDLEDECRRYDRLIQSLGGVDLQLLGIGQNGHIGFNEPGTTFDQRTHTVALTRSTRKANARFFNSINEVPAHALTMGIRSILDSKEILLLASGKSKAEAIDRLLRNQKIDQDFPASSLHKHSNVIIIADRDALSIADDNERRA</sequence>
<dbReference type="PANTHER" id="PTHR11280">
    <property type="entry name" value="GLUCOSAMINE-6-PHOSPHATE ISOMERASE"/>
    <property type="match status" value="1"/>
</dbReference>
<feature type="active site" description="Proton acceptor; for enolization step" evidence="4">
    <location>
        <position position="67"/>
    </location>
</feature>
<comment type="catalytic activity">
    <reaction evidence="1 4">
        <text>alpha-D-glucosamine 6-phosphate + H2O = beta-D-fructose 6-phosphate + NH4(+)</text>
        <dbReference type="Rhea" id="RHEA:12172"/>
        <dbReference type="ChEBI" id="CHEBI:15377"/>
        <dbReference type="ChEBI" id="CHEBI:28938"/>
        <dbReference type="ChEBI" id="CHEBI:57634"/>
        <dbReference type="ChEBI" id="CHEBI:75989"/>
        <dbReference type="EC" id="3.5.99.6"/>
    </reaction>
</comment>
<proteinExistence type="inferred from homology"/>
<name>A0A4R2P654_9BACL</name>
<dbReference type="AlphaFoldDB" id="A0A4R2P654"/>
<dbReference type="NCBIfam" id="TIGR00502">
    <property type="entry name" value="nagB"/>
    <property type="match status" value="1"/>
</dbReference>
<dbReference type="CDD" id="cd01399">
    <property type="entry name" value="GlcN6P_deaminase"/>
    <property type="match status" value="1"/>
</dbReference>
<comment type="caution">
    <text evidence="4">Lacks conserved residue(s) required for the propagation of feature annotation.</text>
</comment>
<feature type="active site" description="For ring-opening step" evidence="4">
    <location>
        <position position="143"/>
    </location>
</feature>
<evidence type="ECO:0000313" key="7">
    <source>
        <dbReference type="Proteomes" id="UP000295416"/>
    </source>
</evidence>
<keyword evidence="7" id="KW-1185">Reference proteome</keyword>